<comment type="caution">
    <text evidence="4">The sequence shown here is derived from an EMBL/GenBank/DDBJ whole genome shotgun (WGS) entry which is preliminary data.</text>
</comment>
<sequence length="344" mass="36581">MKMKLRCAVAMIALGTAATANAAFVVNDDTPSITAANPQGPKRDTTSTLSFYGTRLSRAGKTTLDGMTSDVSVADSISLNAYAKNRALMANAKRRVATVKDWLVAHGVPEAKIDTYTEIDPADDASDTDVQITLRSTPRPAPVLARTGPAIAATLDASNAPLSVQRQQSQSALSDRERIEFARRVMAMAQAKIISGDDAIRLVNELLNGQGTPSAAPQQAPTIAQQSAPSVPVVGDPIATAQPAQYPLGPIAAVQPQIMPASDVSRTWTLTANRSLRENLEEWAQQAGYAKPTWSASMPYQITYTSNYNGTFLQVLAQIAQAVPGLDFNVSKAQHTIAVVDARH</sequence>
<accession>A0A8T6ZK60</accession>
<dbReference type="RefSeq" id="WP_084225988.1">
    <property type="nucleotide sequence ID" value="NZ_CADFGF010000021.1"/>
</dbReference>
<keyword evidence="5" id="KW-1185">Reference proteome</keyword>
<dbReference type="AlphaFoldDB" id="A0A8T6ZK60"/>
<feature type="chain" id="PRO_5036436164" description="Toxin co-regulated pilus biosynthesis protein Q C-terminal domain-containing protein" evidence="1">
    <location>
        <begin position="23"/>
        <end position="344"/>
    </location>
</feature>
<dbReference type="EMBL" id="JTDB02000015">
    <property type="protein sequence ID" value="NLP65492.1"/>
    <property type="molecule type" value="Genomic_DNA"/>
</dbReference>
<protein>
    <recommendedName>
        <fullName evidence="2">Toxin co-regulated pilus biosynthesis protein Q C-terminal domain-containing protein</fullName>
    </recommendedName>
</protein>
<dbReference type="Pfam" id="PF10671">
    <property type="entry name" value="TcpQ"/>
    <property type="match status" value="1"/>
</dbReference>
<evidence type="ECO:0000313" key="5">
    <source>
        <dbReference type="Proteomes" id="UP000030460"/>
    </source>
</evidence>
<name>A0A8T6ZK60_9BURK</name>
<organism evidence="4 5">
    <name type="scientific">Paraburkholderia sacchari</name>
    <dbReference type="NCBI Taxonomy" id="159450"/>
    <lineage>
        <taxon>Bacteria</taxon>
        <taxon>Pseudomonadati</taxon>
        <taxon>Pseudomonadota</taxon>
        <taxon>Betaproteobacteria</taxon>
        <taxon>Burkholderiales</taxon>
        <taxon>Burkholderiaceae</taxon>
        <taxon>Paraburkholderia</taxon>
    </lineage>
</organism>
<evidence type="ECO:0000313" key="4">
    <source>
        <dbReference type="EMBL" id="NLP65577.1"/>
    </source>
</evidence>
<dbReference type="OrthoDB" id="9114330at2"/>
<reference evidence="4" key="2">
    <citation type="submission" date="2020-04" db="EMBL/GenBank/DDBJ databases">
        <authorList>
            <person name="Alexandrino P."/>
            <person name="Mendonca T."/>
            <person name="Guaman L."/>
            <person name="Cherix J."/>
            <person name="Lozano-Sakalauskas G."/>
            <person name="Fujita A."/>
            <person name="Filho E.R."/>
            <person name="Long P."/>
            <person name="Padilla G."/>
            <person name="Taciro M.K."/>
            <person name="Gomez J.G."/>
            <person name="Silva L.F."/>
            <person name="Torres M."/>
        </authorList>
    </citation>
    <scope>NUCLEOTIDE SEQUENCE</scope>
    <source>
        <strain evidence="4">LMG 19450</strain>
    </source>
</reference>
<feature type="signal peptide" evidence="1">
    <location>
        <begin position="1"/>
        <end position="22"/>
    </location>
</feature>
<reference evidence="4" key="1">
    <citation type="journal article" date="2015" name="Genome Announc.">
        <title>Draft Genome Sequence of the Polyhydroxyalkanoate-Producing Bacterium Burkholderia sacchari LMG 19450 Isolated from Brazilian Sugarcane Plantation Soil.</title>
        <authorList>
            <person name="Alexandrino P.M."/>
            <person name="Mendonca T.T."/>
            <person name="Guaman Bautista L.P."/>
            <person name="Cherix J."/>
            <person name="Lozano-Sakalauskas G.C."/>
            <person name="Fujita A."/>
            <person name="Ramos Filho E."/>
            <person name="Long P."/>
            <person name="Padilla G."/>
            <person name="Taciro M.K."/>
            <person name="Gomez J.G."/>
            <person name="Silva L.F."/>
        </authorList>
    </citation>
    <scope>NUCLEOTIDE SEQUENCE</scope>
    <source>
        <strain evidence="4">LMG 19450</strain>
    </source>
</reference>
<dbReference type="Proteomes" id="UP000030460">
    <property type="component" value="Unassembled WGS sequence"/>
</dbReference>
<keyword evidence="1" id="KW-0732">Signal</keyword>
<evidence type="ECO:0000259" key="2">
    <source>
        <dbReference type="Pfam" id="PF10671"/>
    </source>
</evidence>
<feature type="domain" description="Toxin co-regulated pilus biosynthesis protein Q C-terminal" evidence="2">
    <location>
        <begin position="266"/>
        <end position="323"/>
    </location>
</feature>
<dbReference type="InterPro" id="IPR018927">
    <property type="entry name" value="Pilus_synth_Q_C"/>
</dbReference>
<evidence type="ECO:0000256" key="1">
    <source>
        <dbReference type="SAM" id="SignalP"/>
    </source>
</evidence>
<dbReference type="EMBL" id="JTDB02000015">
    <property type="protein sequence ID" value="NLP65577.1"/>
    <property type="molecule type" value="Genomic_DNA"/>
</dbReference>
<gene>
    <name evidence="3" type="ORF">NH14_031020</name>
    <name evidence="4" type="ORF">NH14_031455</name>
</gene>
<evidence type="ECO:0000313" key="3">
    <source>
        <dbReference type="EMBL" id="NLP65492.1"/>
    </source>
</evidence>
<proteinExistence type="predicted"/>